<gene>
    <name evidence="2" type="ORF">D0466_03295</name>
</gene>
<dbReference type="RefSeq" id="WP_117321129.1">
    <property type="nucleotide sequence ID" value="NZ_QVTD01000003.1"/>
</dbReference>
<dbReference type="InterPro" id="IPR005122">
    <property type="entry name" value="Uracil-DNA_glycosylase-like"/>
</dbReference>
<evidence type="ECO:0000259" key="1">
    <source>
        <dbReference type="Pfam" id="PF03167"/>
    </source>
</evidence>
<sequence>MSYREPLFKQYYKAIEQLPQQAEFTKKDLLTAQFLLEKQEDLEMYYSPHNEFINHEAKIAIVGITPGWTQMKKAFEHAAQSLRQGFSSSDVLRSVKQAASFSGTMRTNLISMLDRCGVPQAIGSCGSESLFSDKCDLLHTTSIIKYPVFYQNKNYTGHRPKIDQSPLLTHYGFEVFPKEMEKLKSCALVIPLGKTVEQVFTALIREEKLPLHHYLFGFPHPSGANGHRKKQFDAKVLSFQMIVQQWAKNFNSIN</sequence>
<accession>A0A372LF51</accession>
<feature type="domain" description="Uracil-DNA glycosylase-like" evidence="1">
    <location>
        <begin position="52"/>
        <end position="233"/>
    </location>
</feature>
<dbReference type="Proteomes" id="UP000262939">
    <property type="component" value="Unassembled WGS sequence"/>
</dbReference>
<reference evidence="2 3" key="1">
    <citation type="submission" date="2018-08" db="EMBL/GenBank/DDBJ databases">
        <title>Bacillus chawlae sp. nov., Bacillus glennii sp. nov., and Bacillus saganii sp. nov. Isolated from the Vehicle Assembly Building at Kennedy Space Center where the Viking Spacecraft were Assembled.</title>
        <authorList>
            <person name="Seuylemezian A."/>
            <person name="Vaishampayan P."/>
        </authorList>
    </citation>
    <scope>NUCLEOTIDE SEQUENCE [LARGE SCALE GENOMIC DNA]</scope>
    <source>
        <strain evidence="2 3">V44-8</strain>
    </source>
</reference>
<evidence type="ECO:0000313" key="3">
    <source>
        <dbReference type="Proteomes" id="UP000262939"/>
    </source>
</evidence>
<comment type="caution">
    <text evidence="2">The sequence shown here is derived from an EMBL/GenBank/DDBJ whole genome shotgun (WGS) entry which is preliminary data.</text>
</comment>
<evidence type="ECO:0000313" key="2">
    <source>
        <dbReference type="EMBL" id="RFU64953.1"/>
    </source>
</evidence>
<dbReference type="EMBL" id="QVTD01000003">
    <property type="protein sequence ID" value="RFU64953.1"/>
    <property type="molecule type" value="Genomic_DNA"/>
</dbReference>
<protein>
    <recommendedName>
        <fullName evidence="1">Uracil-DNA glycosylase-like domain-containing protein</fullName>
    </recommendedName>
</protein>
<dbReference type="OrthoDB" id="573462at2"/>
<dbReference type="Pfam" id="PF03167">
    <property type="entry name" value="UDG"/>
    <property type="match status" value="1"/>
</dbReference>
<dbReference type="InterPro" id="IPR036895">
    <property type="entry name" value="Uracil-DNA_glycosylase-like_sf"/>
</dbReference>
<dbReference type="SUPFAM" id="SSF52141">
    <property type="entry name" value="Uracil-DNA glycosylase-like"/>
    <property type="match status" value="1"/>
</dbReference>
<proteinExistence type="predicted"/>
<name>A0A372LF51_9BACI</name>
<keyword evidence="3" id="KW-1185">Reference proteome</keyword>
<organism evidence="2 3">
    <name type="scientific">Peribacillus glennii</name>
    <dbReference type="NCBI Taxonomy" id="2303991"/>
    <lineage>
        <taxon>Bacteria</taxon>
        <taxon>Bacillati</taxon>
        <taxon>Bacillota</taxon>
        <taxon>Bacilli</taxon>
        <taxon>Bacillales</taxon>
        <taxon>Bacillaceae</taxon>
        <taxon>Peribacillus</taxon>
    </lineage>
</organism>
<dbReference type="AlphaFoldDB" id="A0A372LF51"/>